<feature type="domain" description="HTH luxR-type" evidence="4">
    <location>
        <begin position="290"/>
        <end position="356"/>
    </location>
</feature>
<dbReference type="Gene3D" id="3.30.450.40">
    <property type="match status" value="1"/>
</dbReference>
<evidence type="ECO:0000313" key="5">
    <source>
        <dbReference type="EMBL" id="GAA3173007.1"/>
    </source>
</evidence>
<comment type="caution">
    <text evidence="5">The sequence shown here is derived from an EMBL/GenBank/DDBJ whole genome shotgun (WGS) entry which is preliminary data.</text>
</comment>
<gene>
    <name evidence="5" type="ORF">GCM10010531_28180</name>
</gene>
<dbReference type="PANTHER" id="PTHR44688">
    <property type="entry name" value="DNA-BINDING TRANSCRIPTIONAL ACTIVATOR DEVR_DOSR"/>
    <property type="match status" value="1"/>
</dbReference>
<evidence type="ECO:0000313" key="6">
    <source>
        <dbReference type="Proteomes" id="UP001499924"/>
    </source>
</evidence>
<dbReference type="PROSITE" id="PS00622">
    <property type="entry name" value="HTH_LUXR_1"/>
    <property type="match status" value="1"/>
</dbReference>
<accession>A0ABP6PAP2</accession>
<dbReference type="Gene3D" id="1.10.10.10">
    <property type="entry name" value="Winged helix-like DNA-binding domain superfamily/Winged helix DNA-binding domain"/>
    <property type="match status" value="1"/>
</dbReference>
<dbReference type="InterPro" id="IPR003018">
    <property type="entry name" value="GAF"/>
</dbReference>
<evidence type="ECO:0000256" key="3">
    <source>
        <dbReference type="ARBA" id="ARBA00023163"/>
    </source>
</evidence>
<keyword evidence="6" id="KW-1185">Reference proteome</keyword>
<dbReference type="Proteomes" id="UP001499924">
    <property type="component" value="Unassembled WGS sequence"/>
</dbReference>
<proteinExistence type="predicted"/>
<dbReference type="PROSITE" id="PS50043">
    <property type="entry name" value="HTH_LUXR_2"/>
    <property type="match status" value="1"/>
</dbReference>
<evidence type="ECO:0000256" key="2">
    <source>
        <dbReference type="ARBA" id="ARBA00023125"/>
    </source>
</evidence>
<reference evidence="6" key="1">
    <citation type="journal article" date="2019" name="Int. J. Syst. Evol. Microbiol.">
        <title>The Global Catalogue of Microorganisms (GCM) 10K type strain sequencing project: providing services to taxonomists for standard genome sequencing and annotation.</title>
        <authorList>
            <consortium name="The Broad Institute Genomics Platform"/>
            <consortium name="The Broad Institute Genome Sequencing Center for Infectious Disease"/>
            <person name="Wu L."/>
            <person name="Ma J."/>
        </authorList>
    </citation>
    <scope>NUCLEOTIDE SEQUENCE [LARGE SCALE GENOMIC DNA]</scope>
    <source>
        <strain evidence="6">JCM 15614</strain>
    </source>
</reference>
<dbReference type="SMART" id="SM00421">
    <property type="entry name" value="HTH_LUXR"/>
    <property type="match status" value="1"/>
</dbReference>
<dbReference type="SUPFAM" id="SSF46894">
    <property type="entry name" value="C-terminal effector domain of the bipartite response regulators"/>
    <property type="match status" value="1"/>
</dbReference>
<dbReference type="EMBL" id="BAAAVV010000006">
    <property type="protein sequence ID" value="GAA3173007.1"/>
    <property type="molecule type" value="Genomic_DNA"/>
</dbReference>
<dbReference type="PRINTS" id="PR00038">
    <property type="entry name" value="HTHLUXR"/>
</dbReference>
<evidence type="ECO:0000256" key="1">
    <source>
        <dbReference type="ARBA" id="ARBA00023015"/>
    </source>
</evidence>
<sequence>MDRPGSDTPGMEQRRARAAVAEVERLCRSATDATTLHRSVAAAVATAVPFDRWCAMSFDPSTALPTGGFHAEGLPMALVPRLLELEYGDEDDVGRLADVARAERPVARLSDVTGRDPARSPRFRDVLRPAGLPHELRVVHREGRTPWGAMIAFRGADAPDFTAAEAALLGTLGPRVAAALRRVQLLARVGEATGDEPGVVLVEVTEGRVAVLTGSAAALQRLAEVDDGTVDGLPFAVTSLARSAHGRRATARCRLRTRTGRWLTLHAERLSGSTVSLVVEPSRPADIAALLTDAYRLSEREAEVVGLVVRGHSNAEIARALWLSPYTVADHVKNVFEKTGVRSRGELTGRLFFDHYLPRL</sequence>
<keyword evidence="3" id="KW-0804">Transcription</keyword>
<dbReference type="InterPro" id="IPR029016">
    <property type="entry name" value="GAF-like_dom_sf"/>
</dbReference>
<dbReference type="CDD" id="cd06170">
    <property type="entry name" value="LuxR_C_like"/>
    <property type="match status" value="1"/>
</dbReference>
<dbReference type="InterPro" id="IPR036388">
    <property type="entry name" value="WH-like_DNA-bd_sf"/>
</dbReference>
<keyword evidence="2" id="KW-0238">DNA-binding</keyword>
<dbReference type="InterPro" id="IPR016032">
    <property type="entry name" value="Sig_transdc_resp-reg_C-effctor"/>
</dbReference>
<dbReference type="SUPFAM" id="SSF55781">
    <property type="entry name" value="GAF domain-like"/>
    <property type="match status" value="1"/>
</dbReference>
<protein>
    <submittedName>
        <fullName evidence="5">LuxR C-terminal-related transcriptional regulator</fullName>
    </submittedName>
</protein>
<dbReference type="PANTHER" id="PTHR44688:SF16">
    <property type="entry name" value="DNA-BINDING TRANSCRIPTIONAL ACTIVATOR DEVR_DOSR"/>
    <property type="match status" value="1"/>
</dbReference>
<dbReference type="SMART" id="SM00065">
    <property type="entry name" value="GAF"/>
    <property type="match status" value="1"/>
</dbReference>
<name>A0ABP6PAP2_9ACTN</name>
<keyword evidence="1" id="KW-0805">Transcription regulation</keyword>
<evidence type="ECO:0000259" key="4">
    <source>
        <dbReference type="PROSITE" id="PS50043"/>
    </source>
</evidence>
<dbReference type="InterPro" id="IPR000792">
    <property type="entry name" value="Tscrpt_reg_LuxR_C"/>
</dbReference>
<organism evidence="5 6">
    <name type="scientific">Blastococcus jejuensis</name>
    <dbReference type="NCBI Taxonomy" id="351224"/>
    <lineage>
        <taxon>Bacteria</taxon>
        <taxon>Bacillati</taxon>
        <taxon>Actinomycetota</taxon>
        <taxon>Actinomycetes</taxon>
        <taxon>Geodermatophilales</taxon>
        <taxon>Geodermatophilaceae</taxon>
        <taxon>Blastococcus</taxon>
    </lineage>
</organism>
<dbReference type="Pfam" id="PF00196">
    <property type="entry name" value="GerE"/>
    <property type="match status" value="1"/>
</dbReference>